<evidence type="ECO:0008006" key="3">
    <source>
        <dbReference type="Google" id="ProtNLM"/>
    </source>
</evidence>
<dbReference type="Proteomes" id="UP001642484">
    <property type="component" value="Unassembled WGS sequence"/>
</dbReference>
<dbReference type="Pfam" id="PF00300">
    <property type="entry name" value="His_Phos_1"/>
    <property type="match status" value="1"/>
</dbReference>
<dbReference type="PANTHER" id="PTHR16469">
    <property type="entry name" value="UBIQUITIN-ASSOCIATED AND SH3 DOMAIN-CONTAINING BA-RELATED"/>
    <property type="match status" value="1"/>
</dbReference>
<sequence>MQVSTYLPILPKEPDPSGSNILDVAFLLMPGMVGPGFAGFPEQLRNLWCIYWEATLLSPSVSIIVAGERAPPETRNHRVAAVAAIGEKMCPCFVPAHLVVPFGFPEQGRERDASTPLPRVPLVRPAPDAFNSERERTKVKVKTKGRRKLHVPLTWARRSASSRLFAVLRHGERADILGAHVNGETWSMLEESKEFPIDPPLSDHGRHEASRVANTVKAFAERNGGQLHVVVSSVYMRCVQTAIEVCKKLGPSTKLLLDHSLGEVFGHCVLGDQKPSSTWRSSEHLIGYARSQGIRIVKKVCGPKPVWPETLRMARMRYAAAFLGYLRRSEICRRNFVLVSHADCIASVLALIPSKAGRMVESVSTAASVFGSLVHTRKAGKGEVSRASNGSMQDSSRERPGWVVELDRIQMGPRWLGGEAAARAAKRAIEAIHGHEELDRRTFDELLGGLSQEPLGDITPKGTKRQDPSVAGEEAWNLPSEHCETASFCSSSTFLFGASETGSECEITPTSPHDFDFEVKPHSFCVAEASQWSSERKEDDLLRRNRFNTVGTCSSSSTVAAIIGSPRSNSLGRVKLQGRNNSAIMARRKNQHMTARTEGNLPNLKDL</sequence>
<protein>
    <recommendedName>
        <fullName evidence="3">Phosphoglycerate mutase family protein</fullName>
    </recommendedName>
</protein>
<dbReference type="Gene3D" id="3.40.50.1240">
    <property type="entry name" value="Phosphoglycerate mutase-like"/>
    <property type="match status" value="1"/>
</dbReference>
<evidence type="ECO:0000313" key="2">
    <source>
        <dbReference type="Proteomes" id="UP001642484"/>
    </source>
</evidence>
<dbReference type="EMBL" id="CAXAMN010022028">
    <property type="protein sequence ID" value="CAK9065747.1"/>
    <property type="molecule type" value="Genomic_DNA"/>
</dbReference>
<dbReference type="InterPro" id="IPR013078">
    <property type="entry name" value="His_Pase_superF_clade-1"/>
</dbReference>
<proteinExistence type="predicted"/>
<organism evidence="1 2">
    <name type="scientific">Durusdinium trenchii</name>
    <dbReference type="NCBI Taxonomy" id="1381693"/>
    <lineage>
        <taxon>Eukaryota</taxon>
        <taxon>Sar</taxon>
        <taxon>Alveolata</taxon>
        <taxon>Dinophyceae</taxon>
        <taxon>Suessiales</taxon>
        <taxon>Symbiodiniaceae</taxon>
        <taxon>Durusdinium</taxon>
    </lineage>
</organism>
<dbReference type="SMART" id="SM00855">
    <property type="entry name" value="PGAM"/>
    <property type="match status" value="1"/>
</dbReference>
<dbReference type="SUPFAM" id="SSF53254">
    <property type="entry name" value="Phosphoglycerate mutase-like"/>
    <property type="match status" value="1"/>
</dbReference>
<dbReference type="InterPro" id="IPR029033">
    <property type="entry name" value="His_PPase_superfam"/>
</dbReference>
<accession>A0ABP0NSK4</accession>
<dbReference type="InterPro" id="IPR051710">
    <property type="entry name" value="Phosphatase_SH3-domain"/>
</dbReference>
<gene>
    <name evidence="1" type="ORF">CCMP2556_LOCUS32301</name>
</gene>
<keyword evidence="2" id="KW-1185">Reference proteome</keyword>
<evidence type="ECO:0000313" key="1">
    <source>
        <dbReference type="EMBL" id="CAK9065747.1"/>
    </source>
</evidence>
<dbReference type="CDD" id="cd07067">
    <property type="entry name" value="HP_PGM_like"/>
    <property type="match status" value="1"/>
</dbReference>
<reference evidence="1 2" key="1">
    <citation type="submission" date="2024-02" db="EMBL/GenBank/DDBJ databases">
        <authorList>
            <person name="Chen Y."/>
            <person name="Shah S."/>
            <person name="Dougan E. K."/>
            <person name="Thang M."/>
            <person name="Chan C."/>
        </authorList>
    </citation>
    <scope>NUCLEOTIDE SEQUENCE [LARGE SCALE GENOMIC DNA]</scope>
</reference>
<dbReference type="PANTHER" id="PTHR16469:SF27">
    <property type="entry name" value="UBIQUITIN-ASSOCIATED AND SH3 DOMAIN-CONTAINING BA-RELATED"/>
    <property type="match status" value="1"/>
</dbReference>
<comment type="caution">
    <text evidence="1">The sequence shown here is derived from an EMBL/GenBank/DDBJ whole genome shotgun (WGS) entry which is preliminary data.</text>
</comment>
<name>A0ABP0NSK4_9DINO</name>